<proteinExistence type="predicted"/>
<keyword evidence="2" id="KW-1185">Reference proteome</keyword>
<gene>
    <name evidence="1" type="ORF">QV13_21935</name>
</gene>
<evidence type="ECO:0000313" key="2">
    <source>
        <dbReference type="Proteomes" id="UP000094412"/>
    </source>
</evidence>
<dbReference type="OrthoDB" id="8399479at2"/>
<accession>A0A1C2DJW9</accession>
<sequence>MKITIFAHRCIRAIARLCGGVGYAAHPAHRQTAEIIRLPAAPTRRVARGPVIRWRTNPVSGRLECRWTVVTNAPVDSAETSRFERFGAILDDRQRAHAWD</sequence>
<protein>
    <submittedName>
        <fullName evidence="1">Uncharacterized protein</fullName>
    </submittedName>
</protein>
<dbReference type="RefSeq" id="WP_024926466.1">
    <property type="nucleotide sequence ID" value="NZ_MDEO01000035.1"/>
</dbReference>
<dbReference type="EMBL" id="MDEO01000035">
    <property type="protein sequence ID" value="OCX15052.1"/>
    <property type="molecule type" value="Genomic_DNA"/>
</dbReference>
<dbReference type="AlphaFoldDB" id="A0A1C2DJW9"/>
<comment type="caution">
    <text evidence="1">The sequence shown here is derived from an EMBL/GenBank/DDBJ whole genome shotgun (WGS) entry which is preliminary data.</text>
</comment>
<evidence type="ECO:0000313" key="1">
    <source>
        <dbReference type="EMBL" id="OCX15052.1"/>
    </source>
</evidence>
<organism evidence="1 2">
    <name type="scientific">Mesorhizobium hungaricum</name>
    <dbReference type="NCBI Taxonomy" id="1566387"/>
    <lineage>
        <taxon>Bacteria</taxon>
        <taxon>Pseudomonadati</taxon>
        <taxon>Pseudomonadota</taxon>
        <taxon>Alphaproteobacteria</taxon>
        <taxon>Hyphomicrobiales</taxon>
        <taxon>Phyllobacteriaceae</taxon>
        <taxon>Mesorhizobium</taxon>
    </lineage>
</organism>
<name>A0A1C2DJW9_9HYPH</name>
<dbReference type="Proteomes" id="UP000094412">
    <property type="component" value="Unassembled WGS sequence"/>
</dbReference>
<reference evidence="1 2" key="1">
    <citation type="submission" date="2016-08" db="EMBL/GenBank/DDBJ databases">
        <title>Whole genome sequence of Mesorhizobium sp. strain UASWS1009 isolated from industrial sewage.</title>
        <authorList>
            <person name="Crovadore J."/>
            <person name="Calmin G."/>
            <person name="Chablais R."/>
            <person name="Cochard B."/>
            <person name="Lefort F."/>
        </authorList>
    </citation>
    <scope>NUCLEOTIDE SEQUENCE [LARGE SCALE GENOMIC DNA]</scope>
    <source>
        <strain evidence="1 2">UASWS1009</strain>
    </source>
</reference>